<protein>
    <recommendedName>
        <fullName evidence="3">DUF2935 domain-containing protein</fullName>
    </recommendedName>
</protein>
<dbReference type="SUPFAM" id="SSF158430">
    <property type="entry name" value="Bacillus cereus metalloprotein-like"/>
    <property type="match status" value="2"/>
</dbReference>
<dbReference type="InterPro" id="IPR021328">
    <property type="entry name" value="CotB-like"/>
</dbReference>
<evidence type="ECO:0000313" key="1">
    <source>
        <dbReference type="EMBL" id="OFE00156.1"/>
    </source>
</evidence>
<dbReference type="Proteomes" id="UP000175835">
    <property type="component" value="Unassembled WGS sequence"/>
</dbReference>
<comment type="caution">
    <text evidence="1">The sequence shown here is derived from an EMBL/GenBank/DDBJ whole genome shotgun (WGS) entry which is preliminary data.</text>
</comment>
<dbReference type="EMBL" id="LXLX01000014">
    <property type="protein sequence ID" value="OFE00156.1"/>
    <property type="molecule type" value="Genomic_DNA"/>
</dbReference>
<name>A0A1E8BTA6_BACMY</name>
<gene>
    <name evidence="1" type="ORF">BWGOE11_08500</name>
</gene>
<accession>A0A1E8BTA6</accession>
<reference evidence="1 2" key="1">
    <citation type="submission" date="2016-05" db="EMBL/GenBank/DDBJ databases">
        <title>Bacillus thuringiensis and Bacillus weihenstephanensis as novel biocontrol agents of wilt causing Verticillium species.</title>
        <authorList>
            <person name="Hollensteiner J."/>
            <person name="Wemheuer F."/>
            <person name="Harting R."/>
            <person name="Kolarzyk A."/>
            <person name="Diaz-Valerio S."/>
            <person name="Poehlein A."/>
            <person name="Brzuszkiewicz E."/>
            <person name="Nesemann K."/>
            <person name="Braus-Stromeyer S."/>
            <person name="Braus G."/>
            <person name="Daniel R."/>
            <person name="Liesegang H."/>
        </authorList>
    </citation>
    <scope>NUCLEOTIDE SEQUENCE [LARGE SCALE GENOMIC DNA]</scope>
    <source>
        <strain evidence="1 2">GOE11</strain>
    </source>
</reference>
<sequence length="267" mass="30802">MSNHRGDSVDRVYEESALFEHKFWLKVLGDHAQFLLDALAPQEKEDIQKATYFVGKFTNFLNEIHTVNFIAFSKNAEQAAEEIRAFKLNIIQKQLEGKIVIHFTPTFINHMVNEVEEYITVLEYLGRGEVPPIFHELHYHLAWLTDAAGHAGSISGGLDVVEKRLKEKSDLFAKHFEQFYLKAVEMTGYLRAELKHFPALKKFTKDVSLELKLFSHFLREVEELELSEQILSSLSARMADHMAREECYYLLKLAQSSGLEIPKCNPL</sequence>
<proteinExistence type="predicted"/>
<dbReference type="AlphaFoldDB" id="A0A1E8BTA6"/>
<organism evidence="1 2">
    <name type="scientific">Bacillus mycoides</name>
    <dbReference type="NCBI Taxonomy" id="1405"/>
    <lineage>
        <taxon>Bacteria</taxon>
        <taxon>Bacillati</taxon>
        <taxon>Bacillota</taxon>
        <taxon>Bacilli</taxon>
        <taxon>Bacillales</taxon>
        <taxon>Bacillaceae</taxon>
        <taxon>Bacillus</taxon>
        <taxon>Bacillus cereus group</taxon>
    </lineage>
</organism>
<evidence type="ECO:0000313" key="2">
    <source>
        <dbReference type="Proteomes" id="UP000175835"/>
    </source>
</evidence>
<dbReference type="Pfam" id="PF11155">
    <property type="entry name" value="DUF2935"/>
    <property type="match status" value="2"/>
</dbReference>
<dbReference type="PATRIC" id="fig|86662.23.peg.739"/>
<evidence type="ECO:0008006" key="3">
    <source>
        <dbReference type="Google" id="ProtNLM"/>
    </source>
</evidence>
<dbReference type="Gene3D" id="1.20.1260.120">
    <property type="entry name" value="Protein of unknown function DUF2935"/>
    <property type="match status" value="1"/>
</dbReference>